<comment type="pathway">
    <text evidence="1">Cofactor biosynthesis; thiamine diphosphate biosynthesis.</text>
</comment>
<accession>A0ABV9T6C3</accession>
<dbReference type="InterPro" id="IPR022998">
    <property type="entry name" value="ThiamineP_synth_TenI"/>
</dbReference>
<dbReference type="InterPro" id="IPR013785">
    <property type="entry name" value="Aldolase_TIM"/>
</dbReference>
<comment type="caution">
    <text evidence="4">The sequence shown here is derived from an EMBL/GenBank/DDBJ whole genome shotgun (WGS) entry which is preliminary data.</text>
</comment>
<organism evidence="4 5">
    <name type="scientific">Negadavirga shengliensis</name>
    <dbReference type="NCBI Taxonomy" id="1389218"/>
    <lineage>
        <taxon>Bacteria</taxon>
        <taxon>Pseudomonadati</taxon>
        <taxon>Bacteroidota</taxon>
        <taxon>Cytophagia</taxon>
        <taxon>Cytophagales</taxon>
        <taxon>Cyclobacteriaceae</taxon>
        <taxon>Negadavirga</taxon>
    </lineage>
</organism>
<evidence type="ECO:0000313" key="4">
    <source>
        <dbReference type="EMBL" id="MFC4874315.1"/>
    </source>
</evidence>
<dbReference type="RefSeq" id="WP_377068041.1">
    <property type="nucleotide sequence ID" value="NZ_JBHSJJ010000017.1"/>
</dbReference>
<dbReference type="InterPro" id="IPR036206">
    <property type="entry name" value="ThiamineP_synth_sf"/>
</dbReference>
<dbReference type="Proteomes" id="UP001595818">
    <property type="component" value="Unassembled WGS sequence"/>
</dbReference>
<reference evidence="5" key="1">
    <citation type="journal article" date="2019" name="Int. J. Syst. Evol. Microbiol.">
        <title>The Global Catalogue of Microorganisms (GCM) 10K type strain sequencing project: providing services to taxonomists for standard genome sequencing and annotation.</title>
        <authorList>
            <consortium name="The Broad Institute Genomics Platform"/>
            <consortium name="The Broad Institute Genome Sequencing Center for Infectious Disease"/>
            <person name="Wu L."/>
            <person name="Ma J."/>
        </authorList>
    </citation>
    <scope>NUCLEOTIDE SEQUENCE [LARGE SCALE GENOMIC DNA]</scope>
    <source>
        <strain evidence="5">CGMCC 4.7466</strain>
    </source>
</reference>
<dbReference type="SUPFAM" id="SSF51391">
    <property type="entry name" value="Thiamin phosphate synthase"/>
    <property type="match status" value="1"/>
</dbReference>
<dbReference type="PANTHER" id="PTHR20857">
    <property type="entry name" value="THIAMINE-PHOSPHATE PYROPHOSPHORYLASE"/>
    <property type="match status" value="1"/>
</dbReference>
<dbReference type="CDD" id="cd00564">
    <property type="entry name" value="TMP_TenI"/>
    <property type="match status" value="1"/>
</dbReference>
<evidence type="ECO:0000256" key="2">
    <source>
        <dbReference type="ARBA" id="ARBA00022977"/>
    </source>
</evidence>
<evidence type="ECO:0000313" key="5">
    <source>
        <dbReference type="Proteomes" id="UP001595818"/>
    </source>
</evidence>
<protein>
    <submittedName>
        <fullName evidence="4">Thiamine phosphate synthase</fullName>
    </submittedName>
</protein>
<keyword evidence="2" id="KW-0784">Thiamine biosynthesis</keyword>
<feature type="domain" description="Thiamine phosphate synthase/TenI" evidence="3">
    <location>
        <begin position="6"/>
        <end position="179"/>
    </location>
</feature>
<dbReference type="Pfam" id="PF02581">
    <property type="entry name" value="TMP-TENI"/>
    <property type="match status" value="1"/>
</dbReference>
<keyword evidence="5" id="KW-1185">Reference proteome</keyword>
<dbReference type="Gene3D" id="3.20.20.70">
    <property type="entry name" value="Aldolase class I"/>
    <property type="match status" value="1"/>
</dbReference>
<gene>
    <name evidence="4" type="ORF">ACFPFU_21610</name>
</gene>
<dbReference type="EMBL" id="JBHSJJ010000017">
    <property type="protein sequence ID" value="MFC4874315.1"/>
    <property type="molecule type" value="Genomic_DNA"/>
</dbReference>
<proteinExistence type="predicted"/>
<name>A0ABV9T6C3_9BACT</name>
<evidence type="ECO:0000259" key="3">
    <source>
        <dbReference type="Pfam" id="PF02581"/>
    </source>
</evidence>
<dbReference type="PANTHER" id="PTHR20857:SF15">
    <property type="entry name" value="THIAMINE-PHOSPHATE SYNTHASE"/>
    <property type="match status" value="1"/>
</dbReference>
<sequence length="202" mass="23030">MIQIVISSPEAVDRELQRIVALFEAGMELFHLRKSNASELELTQLLKEVPEDFREKIALHQHHRLAARFGIKRLHFPEKLRMATPVSQLESLKTQGHILSTSIHKRERFLQLSSCFSYALYGPVFPSISKPGYQPSTETPLQKLPESGCKKVAIGGIEENKIPLLREWGFDGYALLGAIWQENSKDGLKHFLQCRKTHEMIG</sequence>
<evidence type="ECO:0000256" key="1">
    <source>
        <dbReference type="ARBA" id="ARBA00004948"/>
    </source>
</evidence>